<name>A0ABD3N4I1_9STRA</name>
<feature type="compositionally biased region" description="Low complexity" evidence="1">
    <location>
        <begin position="466"/>
        <end position="485"/>
    </location>
</feature>
<feature type="compositionally biased region" description="Basic and acidic residues" evidence="1">
    <location>
        <begin position="171"/>
        <end position="198"/>
    </location>
</feature>
<feature type="compositionally biased region" description="Low complexity" evidence="1">
    <location>
        <begin position="365"/>
        <end position="378"/>
    </location>
</feature>
<feature type="compositionally biased region" description="Pro residues" evidence="1">
    <location>
        <begin position="535"/>
        <end position="545"/>
    </location>
</feature>
<reference evidence="2 3" key="1">
    <citation type="submission" date="2024-10" db="EMBL/GenBank/DDBJ databases">
        <title>Updated reference genomes for cyclostephanoid diatoms.</title>
        <authorList>
            <person name="Roberts W.R."/>
            <person name="Alverson A.J."/>
        </authorList>
    </citation>
    <scope>NUCLEOTIDE SEQUENCE [LARGE SCALE GENOMIC DNA]</scope>
    <source>
        <strain evidence="2 3">AJA010-31</strain>
    </source>
</reference>
<feature type="compositionally biased region" description="Basic and acidic residues" evidence="1">
    <location>
        <begin position="486"/>
        <end position="499"/>
    </location>
</feature>
<dbReference type="AlphaFoldDB" id="A0ABD3N4I1"/>
<feature type="region of interest" description="Disordered" evidence="1">
    <location>
        <begin position="1058"/>
        <end position="1080"/>
    </location>
</feature>
<feature type="region of interest" description="Disordered" evidence="1">
    <location>
        <begin position="131"/>
        <end position="240"/>
    </location>
</feature>
<evidence type="ECO:0000256" key="1">
    <source>
        <dbReference type="SAM" id="MobiDB-lite"/>
    </source>
</evidence>
<protein>
    <submittedName>
        <fullName evidence="2">Uncharacterized protein</fullName>
    </submittedName>
</protein>
<feature type="compositionally biased region" description="Basic and acidic residues" evidence="1">
    <location>
        <begin position="450"/>
        <end position="463"/>
    </location>
</feature>
<dbReference type="EMBL" id="JALLPJ020001296">
    <property type="protein sequence ID" value="KAL3770994.1"/>
    <property type="molecule type" value="Genomic_DNA"/>
</dbReference>
<evidence type="ECO:0000313" key="2">
    <source>
        <dbReference type="EMBL" id="KAL3770994.1"/>
    </source>
</evidence>
<accession>A0ABD3N4I1</accession>
<feature type="compositionally biased region" description="Polar residues" evidence="1">
    <location>
        <begin position="209"/>
        <end position="218"/>
    </location>
</feature>
<evidence type="ECO:0000313" key="3">
    <source>
        <dbReference type="Proteomes" id="UP001530400"/>
    </source>
</evidence>
<feature type="compositionally biased region" description="Basic and acidic residues" evidence="1">
    <location>
        <begin position="652"/>
        <end position="662"/>
    </location>
</feature>
<feature type="compositionally biased region" description="Polar residues" evidence="1">
    <location>
        <begin position="834"/>
        <end position="846"/>
    </location>
</feature>
<feature type="compositionally biased region" description="Basic residues" evidence="1">
    <location>
        <begin position="634"/>
        <end position="645"/>
    </location>
</feature>
<feature type="region of interest" description="Disordered" evidence="1">
    <location>
        <begin position="365"/>
        <end position="757"/>
    </location>
</feature>
<feature type="region of interest" description="Disordered" evidence="1">
    <location>
        <begin position="810"/>
        <end position="914"/>
    </location>
</feature>
<feature type="region of interest" description="Disordered" evidence="1">
    <location>
        <begin position="1024"/>
        <end position="1045"/>
    </location>
</feature>
<feature type="region of interest" description="Disordered" evidence="1">
    <location>
        <begin position="964"/>
        <end position="1010"/>
    </location>
</feature>
<proteinExistence type="predicted"/>
<organism evidence="2 3">
    <name type="scientific">Cyclotella atomus</name>
    <dbReference type="NCBI Taxonomy" id="382360"/>
    <lineage>
        <taxon>Eukaryota</taxon>
        <taxon>Sar</taxon>
        <taxon>Stramenopiles</taxon>
        <taxon>Ochrophyta</taxon>
        <taxon>Bacillariophyta</taxon>
        <taxon>Coscinodiscophyceae</taxon>
        <taxon>Thalassiosirophycidae</taxon>
        <taxon>Stephanodiscales</taxon>
        <taxon>Stephanodiscaceae</taxon>
        <taxon>Cyclotella</taxon>
    </lineage>
</organism>
<feature type="compositionally biased region" description="Polar residues" evidence="1">
    <location>
        <begin position="131"/>
        <end position="156"/>
    </location>
</feature>
<sequence length="1080" mass="117811">MSTDGSCPHHPAIRLRRYNRRTAEWKTLLETCPLCASGLPPSNSDGGGISNYEDDEATVSSRYSTSRHCDTNRDDRRDGSNIRGGGGSIADESAATTTSNYSATTMSNYSAATTQTGTSTVNTDVTYNSFGEGKSWSSMSTRKRGNGNNNISSYTSGDRENSGGGGYHYSGDNDRNRERYKEEEEERQYTDDEGYKTEDTDENEALDSSMRSGMSSNKGVRFGPGTKEASEAGTDLESEAGDDWGVWNDCLLAAAAEFNAMEHKVVGEGENNYDYIKDSIHSNCDDDLDEHIDKIDLNASYNSNDELNDYMRHGGIVDHNNNNNTRGGISSQYSNTPIVKNPMPSALKPSTMGISSLVVYDGGNSNSNCNTSNNNHNSRQSGVDRGHSDHLNSSLTSLNDEPSQHHTRQQHQQQHGEKHKYRPPPPPRRDDDSLNGMDLVATARSTSRSRNNERSASRSRDVRPAPLQLAPSQPRSSSRARGNSSRGRDSSRSKPREGDNSSSSRPAPPPGRARSQSRSRQPSRSRGVREDNRSQPPPQQRPTPPVGILRKGIHSSGSSSSNLYNPKEAKDDDDDSYRNNNEPPYNDHHSRPGPPPRSAGMPMSPPVNNRMRMEPPETPPEDIDNYSLNSRDAPRRHTVGPHPSRRGPPPQDHQRRLTDQSGHHPTMNRGVMHQPPRSGPVFMHGGEDASLNSYEKHPPPPNNRGMQPPDHFETKNSNSTPKKSNNNRRNDQSGLTESETNISDTPSANADPNDSEAPVMAQASEYDDKGRCVKHPHIKLRKKKMLGGWKVMLVNCPDCCIEEMLKMRRNGPGRAGQVDPKSKKKRSPSEDSHSSGANPPISQLTIRNKDNDDDRSSSSGSASEITYGTKTDYSRSSAMGSWQQYGGPGANSNNPSADNSGTSGSGPHRVTRMPFTDAYGHKGWYTGEVASGSGLPHGKGTMHYCDGRMRGGLWSNGLVAAGGGGGGGGDRGNHSGRMGKGPSSGDSVGSHHSQHSRRSRNPPPSGGRENVVVGMEWMDHDGKDGFFTGETDEKGRPHGMGSMRYNDGKVLEGDWFHGEFDRPGRGDGSVKTSRSRNRGF</sequence>
<gene>
    <name evidence="2" type="ORF">ACHAWO_003309</name>
</gene>
<feature type="compositionally biased region" description="Basic and acidic residues" evidence="1">
    <location>
        <begin position="67"/>
        <end position="80"/>
    </location>
</feature>
<keyword evidence="3" id="KW-1185">Reference proteome</keyword>
<comment type="caution">
    <text evidence="2">The sequence shown here is derived from an EMBL/GenBank/DDBJ whole genome shotgun (WGS) entry which is preliminary data.</text>
</comment>
<feature type="compositionally biased region" description="Basic and acidic residues" evidence="1">
    <location>
        <begin position="847"/>
        <end position="856"/>
    </location>
</feature>
<dbReference type="Proteomes" id="UP001530400">
    <property type="component" value="Unassembled WGS sequence"/>
</dbReference>
<feature type="compositionally biased region" description="Polar residues" evidence="1">
    <location>
        <begin position="732"/>
        <end position="752"/>
    </location>
</feature>
<feature type="compositionally biased region" description="Polar residues" evidence="1">
    <location>
        <begin position="391"/>
        <end position="401"/>
    </location>
</feature>
<feature type="compositionally biased region" description="Low complexity" evidence="1">
    <location>
        <begin position="715"/>
        <end position="724"/>
    </location>
</feature>
<feature type="compositionally biased region" description="Polar residues" evidence="1">
    <location>
        <begin position="864"/>
        <end position="902"/>
    </location>
</feature>
<feature type="region of interest" description="Disordered" evidence="1">
    <location>
        <begin position="37"/>
        <end position="93"/>
    </location>
</feature>